<reference evidence="1 2" key="1">
    <citation type="submission" date="2020-01" db="EMBL/GenBank/DDBJ databases">
        <title>Genomes assembled from Gulf of Kutch pelagic sediment metagenomes.</title>
        <authorList>
            <person name="Chandrashekar M."/>
            <person name="Mahajan M.S."/>
            <person name="Dave K.J."/>
            <person name="Vatsa P."/>
            <person name="Nathani N.M."/>
        </authorList>
    </citation>
    <scope>NUCLEOTIDE SEQUENCE [LARGE SCALE GENOMIC DNA]</scope>
    <source>
        <strain evidence="1">KS3-K002</strain>
    </source>
</reference>
<sequence>MSEATEGTTRQRAEHWIDVCENSIGPMPSREYREVGEALKHYVGLLDRLPHKRIIYRREDGSFTIQKTNPAQRPEKLRFADADELADWLLRDDA</sequence>
<name>A0AAE4ZAU5_9BACT</name>
<protein>
    <submittedName>
        <fullName evidence="1">Uncharacterized protein</fullName>
    </submittedName>
</protein>
<organism evidence="1 2">
    <name type="scientific">Candidatus Kutchimonas denitrificans</name>
    <dbReference type="NCBI Taxonomy" id="3056748"/>
    <lineage>
        <taxon>Bacteria</taxon>
        <taxon>Pseudomonadati</taxon>
        <taxon>Gemmatimonadota</taxon>
        <taxon>Gemmatimonadia</taxon>
        <taxon>Candidatus Palauibacterales</taxon>
        <taxon>Candidatus Palauibacteraceae</taxon>
        <taxon>Candidatus Kutchimonas</taxon>
    </lineage>
</organism>
<evidence type="ECO:0000313" key="2">
    <source>
        <dbReference type="Proteomes" id="UP000702544"/>
    </source>
</evidence>
<dbReference type="EMBL" id="JAACAK010000148">
    <property type="protein sequence ID" value="NIR76809.1"/>
    <property type="molecule type" value="Genomic_DNA"/>
</dbReference>
<proteinExistence type="predicted"/>
<comment type="caution">
    <text evidence="1">The sequence shown here is derived from an EMBL/GenBank/DDBJ whole genome shotgun (WGS) entry which is preliminary data.</text>
</comment>
<dbReference type="AlphaFoldDB" id="A0AAE4ZAU5"/>
<dbReference type="Proteomes" id="UP000702544">
    <property type="component" value="Unassembled WGS sequence"/>
</dbReference>
<gene>
    <name evidence="1" type="ORF">GWO12_17165</name>
</gene>
<accession>A0AAE4ZAU5</accession>
<evidence type="ECO:0000313" key="1">
    <source>
        <dbReference type="EMBL" id="NIR76809.1"/>
    </source>
</evidence>